<comment type="similarity">
    <text evidence="1">Belongs to the UDP-glycosyltransferase family.</text>
</comment>
<sequence>MASMAAVEKPHAVFPDSLPPSDVDATQDIPSLFDSTSKNCVAPFRSLLTQLNDTPSSNVPPVSCIVSDGIMAFSLKVAEELSIPEILFWTTSACGFLGYAHYPHLIERGLTPLKDESYLTNGYLDTVINWVPGMREIRLRDFPSFIRTTVPSDLMLNFFKDVVERSSKASAIIFNTFEALERDVLNALSSMFPPIYAIGPLSLLQDQISDNELKKIESNLWKEETGPDLVIGDEAMLPPEYVMVTKEREQQMNCHYVCKEWGIGMEINNIVKREEVEMVVKELMEGEKGKEMKNKAMEWKKMAEETTRPVGSSQLNLDKVINEVLLSKKID</sequence>
<dbReference type="GO" id="GO:0080044">
    <property type="term" value="F:quercetin 7-O-glucosyltransferase activity"/>
    <property type="evidence" value="ECO:0007669"/>
    <property type="project" value="TreeGrafter"/>
</dbReference>
<accession>A0A834ZZ28</accession>
<dbReference type="Proteomes" id="UP000655225">
    <property type="component" value="Unassembled WGS sequence"/>
</dbReference>
<name>A0A834ZZ28_TETSI</name>
<evidence type="ECO:0000313" key="4">
    <source>
        <dbReference type="EMBL" id="KAF8411202.1"/>
    </source>
</evidence>
<evidence type="ECO:0000313" key="5">
    <source>
        <dbReference type="Proteomes" id="UP000655225"/>
    </source>
</evidence>
<gene>
    <name evidence="4" type="ORF">HHK36_003746</name>
</gene>
<dbReference type="PANTHER" id="PTHR11926">
    <property type="entry name" value="GLUCOSYL/GLUCURONOSYL TRANSFERASES"/>
    <property type="match status" value="1"/>
</dbReference>
<keyword evidence="3" id="KW-0808">Transferase</keyword>
<proteinExistence type="inferred from homology"/>
<dbReference type="SUPFAM" id="SSF53756">
    <property type="entry name" value="UDP-Glycosyltransferase/glycogen phosphorylase"/>
    <property type="match status" value="1"/>
</dbReference>
<dbReference type="AlphaFoldDB" id="A0A834ZZ28"/>
<evidence type="ECO:0000256" key="1">
    <source>
        <dbReference type="ARBA" id="ARBA00009995"/>
    </source>
</evidence>
<protein>
    <submittedName>
        <fullName evidence="4">Uncharacterized protein</fullName>
    </submittedName>
</protein>
<dbReference type="GO" id="GO:0080043">
    <property type="term" value="F:quercetin 3-O-glucosyltransferase activity"/>
    <property type="evidence" value="ECO:0007669"/>
    <property type="project" value="TreeGrafter"/>
</dbReference>
<organism evidence="4 5">
    <name type="scientific">Tetracentron sinense</name>
    <name type="common">Spur-leaf</name>
    <dbReference type="NCBI Taxonomy" id="13715"/>
    <lineage>
        <taxon>Eukaryota</taxon>
        <taxon>Viridiplantae</taxon>
        <taxon>Streptophyta</taxon>
        <taxon>Embryophyta</taxon>
        <taxon>Tracheophyta</taxon>
        <taxon>Spermatophyta</taxon>
        <taxon>Magnoliopsida</taxon>
        <taxon>Trochodendrales</taxon>
        <taxon>Trochodendraceae</taxon>
        <taxon>Tetracentron</taxon>
    </lineage>
</organism>
<comment type="caution">
    <text evidence="4">The sequence shown here is derived from an EMBL/GenBank/DDBJ whole genome shotgun (WGS) entry which is preliminary data.</text>
</comment>
<dbReference type="OrthoDB" id="5835829at2759"/>
<keyword evidence="2" id="KW-0328">Glycosyltransferase</keyword>
<dbReference type="EMBL" id="JABCRI010000002">
    <property type="protein sequence ID" value="KAF8411202.1"/>
    <property type="molecule type" value="Genomic_DNA"/>
</dbReference>
<dbReference type="FunFam" id="3.40.50.2000:FF:000065">
    <property type="entry name" value="Glycosyltransferase"/>
    <property type="match status" value="1"/>
</dbReference>
<reference evidence="4 5" key="1">
    <citation type="submission" date="2020-04" db="EMBL/GenBank/DDBJ databases">
        <title>Plant Genome Project.</title>
        <authorList>
            <person name="Zhang R.-G."/>
        </authorList>
    </citation>
    <scope>NUCLEOTIDE SEQUENCE [LARGE SCALE GENOMIC DNA]</scope>
    <source>
        <strain evidence="4">YNK0</strain>
        <tissue evidence="4">Leaf</tissue>
    </source>
</reference>
<evidence type="ECO:0000256" key="3">
    <source>
        <dbReference type="ARBA" id="ARBA00022679"/>
    </source>
</evidence>
<dbReference type="PANTHER" id="PTHR11926:SF1498">
    <property type="entry name" value="GLYCOSYLTRANSFERASE"/>
    <property type="match status" value="1"/>
</dbReference>
<evidence type="ECO:0000256" key="2">
    <source>
        <dbReference type="ARBA" id="ARBA00022676"/>
    </source>
</evidence>
<dbReference type="Gene3D" id="3.40.50.2000">
    <property type="entry name" value="Glycogen Phosphorylase B"/>
    <property type="match status" value="3"/>
</dbReference>
<keyword evidence="5" id="KW-1185">Reference proteome</keyword>